<comment type="similarity">
    <text evidence="6">Belongs to the gamma-glutamyltransferase family.</text>
</comment>
<evidence type="ECO:0000256" key="1">
    <source>
        <dbReference type="ARBA" id="ARBA00001049"/>
    </source>
</evidence>
<feature type="binding site" evidence="5">
    <location>
        <position position="428"/>
    </location>
    <ligand>
        <name>L-glutamate</name>
        <dbReference type="ChEBI" id="CHEBI:29985"/>
    </ligand>
</feature>
<evidence type="ECO:0000313" key="7">
    <source>
        <dbReference type="EMBL" id="PZD96088.1"/>
    </source>
</evidence>
<proteinExistence type="inferred from homology"/>
<dbReference type="InterPro" id="IPR043137">
    <property type="entry name" value="GGT_ssub_C"/>
</dbReference>
<dbReference type="InterPro" id="IPR029055">
    <property type="entry name" value="Ntn_hydrolases_N"/>
</dbReference>
<evidence type="ECO:0000256" key="5">
    <source>
        <dbReference type="PIRSR" id="PIRSR600101-2"/>
    </source>
</evidence>
<dbReference type="PANTHER" id="PTHR43881:SF1">
    <property type="entry name" value="GAMMA-GLUTAMYLTRANSPEPTIDASE (AFU_ORTHOLOGUE AFUA_4G13580)"/>
    <property type="match status" value="1"/>
</dbReference>
<evidence type="ECO:0000313" key="8">
    <source>
        <dbReference type="Proteomes" id="UP000249522"/>
    </source>
</evidence>
<dbReference type="AlphaFoldDB" id="A0A2W1L773"/>
<sequence>MQNRMPQVRQAMVASPHYIASAVGASILHKGGNAFDAAVAVSAALGVVYPHMTGLGGDAFFLMFEASTGEYVGYNGSGRSGSRAVPGWYADKGMSRIPARGIDSVVTVPGMADAWWEVWSRYGKLPWEDLIEPAVRYAEDGYPVSANLAEWLKKDEELILLDGNMRRTYSQNGRVYQESEQLRQKELAGSLRMLQRGGGRVFYEGDLMQRITTAMGHVGGLLMPEDFLCHHGEWVKPISTEYRGRTVYQMPPNSQGFSLLMMLNMLENTELRHIPRRSAAFYHLVTEVVKKAFHDRDAYLTDPDFRHIPLEQLLSREYAEQLWKQVCLLPPQADPFLSQASGQDTAYAAVVDEEGNAVSFIQSLYFDFGSAYIAGDTGIVMQNRGCYFSLDPAAPNALEPNKRSFHTLMPGMVADQGRPCLLLGTQGGEGQPQTQLSVLTGVFDYGLTAQEAVSLPRWVYGRTWGEDSDTLKLEGRCGSETAAELRAIGHQVDMLRDWDGVMGQAQAISISREGVISGAADPRGDGSVIGW</sequence>
<comment type="caution">
    <text evidence="7">The sequence shown here is derived from an EMBL/GenBank/DDBJ whole genome shotgun (WGS) entry which is preliminary data.</text>
</comment>
<organism evidence="7 8">
    <name type="scientific">Paenibacillus sambharensis</name>
    <dbReference type="NCBI Taxonomy" id="1803190"/>
    <lineage>
        <taxon>Bacteria</taxon>
        <taxon>Bacillati</taxon>
        <taxon>Bacillota</taxon>
        <taxon>Bacilli</taxon>
        <taxon>Bacillales</taxon>
        <taxon>Paenibacillaceae</taxon>
        <taxon>Paenibacillus</taxon>
    </lineage>
</organism>
<gene>
    <name evidence="7" type="primary">ggt</name>
    <name evidence="7" type="ORF">DNH61_09230</name>
</gene>
<dbReference type="Proteomes" id="UP000249522">
    <property type="component" value="Unassembled WGS sequence"/>
</dbReference>
<dbReference type="EC" id="2.3.2.2" evidence="6"/>
<dbReference type="RefSeq" id="WP_111146376.1">
    <property type="nucleotide sequence ID" value="NZ_QKRB01000042.1"/>
</dbReference>
<keyword evidence="6" id="KW-0317">Glutathione biosynthesis</keyword>
<dbReference type="InterPro" id="IPR043138">
    <property type="entry name" value="GGT_lsub"/>
</dbReference>
<dbReference type="EMBL" id="QKRB01000042">
    <property type="protein sequence ID" value="PZD96088.1"/>
    <property type="molecule type" value="Genomic_DNA"/>
</dbReference>
<comment type="pathway">
    <text evidence="6">Sulfur metabolism; glutathione metabolism.</text>
</comment>
<dbReference type="SUPFAM" id="SSF56235">
    <property type="entry name" value="N-terminal nucleophile aminohydrolases (Ntn hydrolases)"/>
    <property type="match status" value="1"/>
</dbReference>
<dbReference type="GO" id="GO:0006750">
    <property type="term" value="P:glutathione biosynthetic process"/>
    <property type="evidence" value="ECO:0007669"/>
    <property type="project" value="UniProtKB-KW"/>
</dbReference>
<dbReference type="PRINTS" id="PR01210">
    <property type="entry name" value="GGTRANSPTASE"/>
</dbReference>
<dbReference type="UniPathway" id="UPA00204"/>
<dbReference type="GO" id="GO:0103068">
    <property type="term" value="F:leukotriene C4 gamma-glutamyl transferase activity"/>
    <property type="evidence" value="ECO:0007669"/>
    <property type="project" value="UniProtKB-EC"/>
</dbReference>
<keyword evidence="6" id="KW-0012">Acyltransferase</keyword>
<evidence type="ECO:0000256" key="4">
    <source>
        <dbReference type="PIRSR" id="PIRSR600101-1"/>
    </source>
</evidence>
<comment type="subunit">
    <text evidence="6">This enzyme consists of two polypeptide chains, which are synthesized in precursor form from a single polypeptide.</text>
</comment>
<evidence type="ECO:0000256" key="2">
    <source>
        <dbReference type="ARBA" id="ARBA00001089"/>
    </source>
</evidence>
<name>A0A2W1L773_9BACL</name>
<evidence type="ECO:0000256" key="3">
    <source>
        <dbReference type="ARBA" id="ARBA00047417"/>
    </source>
</evidence>
<keyword evidence="6" id="KW-0865">Zymogen</keyword>
<dbReference type="Gene3D" id="1.10.246.130">
    <property type="match status" value="1"/>
</dbReference>
<dbReference type="GO" id="GO:0036374">
    <property type="term" value="F:glutathione hydrolase activity"/>
    <property type="evidence" value="ECO:0007669"/>
    <property type="project" value="UniProtKB-UniRule"/>
</dbReference>
<dbReference type="NCBIfam" id="TIGR00066">
    <property type="entry name" value="g_glut_trans"/>
    <property type="match status" value="1"/>
</dbReference>
<comment type="catalytic activity">
    <reaction evidence="2 6">
        <text>glutathione + H2O = L-cysteinylglycine + L-glutamate</text>
        <dbReference type="Rhea" id="RHEA:28807"/>
        <dbReference type="ChEBI" id="CHEBI:15377"/>
        <dbReference type="ChEBI" id="CHEBI:29985"/>
        <dbReference type="ChEBI" id="CHEBI:57925"/>
        <dbReference type="ChEBI" id="CHEBI:61694"/>
        <dbReference type="EC" id="3.4.19.13"/>
    </reaction>
</comment>
<dbReference type="EC" id="3.4.19.13" evidence="6"/>
<protein>
    <recommendedName>
        <fullName evidence="6">Glutathione hydrolase proenzyme</fullName>
        <ecNumber evidence="6">2.3.2.2</ecNumber>
        <ecNumber evidence="6">3.4.19.13</ecNumber>
    </recommendedName>
    <component>
        <recommendedName>
            <fullName evidence="6">Glutathione hydrolase large chain</fullName>
        </recommendedName>
    </component>
    <component>
        <recommendedName>
            <fullName evidence="6">Glutathione hydrolase small chain</fullName>
        </recommendedName>
    </component>
</protein>
<keyword evidence="6" id="KW-0378">Hydrolase</keyword>
<dbReference type="PANTHER" id="PTHR43881">
    <property type="entry name" value="GAMMA-GLUTAMYLTRANSPEPTIDASE (AFU_ORTHOLOGUE AFUA_4G13580)"/>
    <property type="match status" value="1"/>
</dbReference>
<dbReference type="OrthoDB" id="9781342at2"/>
<accession>A0A2W1L773</accession>
<dbReference type="InterPro" id="IPR052896">
    <property type="entry name" value="GGT-like_enzyme"/>
</dbReference>
<keyword evidence="8" id="KW-1185">Reference proteome</keyword>
<dbReference type="GO" id="GO:0006751">
    <property type="term" value="P:glutathione catabolic process"/>
    <property type="evidence" value="ECO:0007669"/>
    <property type="project" value="UniProtKB-UniRule"/>
</dbReference>
<feature type="active site" description="Nucleophile" evidence="4">
    <location>
        <position position="345"/>
    </location>
</feature>
<dbReference type="Pfam" id="PF01019">
    <property type="entry name" value="G_glu_transpept"/>
    <property type="match status" value="1"/>
</dbReference>
<comment type="catalytic activity">
    <reaction evidence="3 6">
        <text>an N-terminal (5-L-glutamyl)-[peptide] + an alpha-amino acid = 5-L-glutamyl amino acid + an N-terminal L-alpha-aminoacyl-[peptide]</text>
        <dbReference type="Rhea" id="RHEA:23904"/>
        <dbReference type="Rhea" id="RHEA-COMP:9780"/>
        <dbReference type="Rhea" id="RHEA-COMP:9795"/>
        <dbReference type="ChEBI" id="CHEBI:77644"/>
        <dbReference type="ChEBI" id="CHEBI:78597"/>
        <dbReference type="ChEBI" id="CHEBI:78599"/>
        <dbReference type="ChEBI" id="CHEBI:78608"/>
        <dbReference type="EC" id="2.3.2.2"/>
    </reaction>
</comment>
<dbReference type="InterPro" id="IPR000101">
    <property type="entry name" value="GGT_peptidase"/>
</dbReference>
<keyword evidence="6 7" id="KW-0808">Transferase</keyword>
<evidence type="ECO:0000256" key="6">
    <source>
        <dbReference type="RuleBase" id="RU368036"/>
    </source>
</evidence>
<comment type="PTM">
    <text evidence="6">Cleaved by autocatalysis into a large and a small subunit.</text>
</comment>
<reference evidence="7 8" key="1">
    <citation type="submission" date="2018-06" db="EMBL/GenBank/DDBJ databases">
        <title>Paenibacillus imtechensis sp. nov.</title>
        <authorList>
            <person name="Pinnaka A.K."/>
            <person name="Singh H."/>
            <person name="Kaur M."/>
        </authorList>
    </citation>
    <scope>NUCLEOTIDE SEQUENCE [LARGE SCALE GENOMIC DNA]</scope>
    <source>
        <strain evidence="7 8">SMB1</strain>
    </source>
</reference>
<comment type="catalytic activity">
    <reaction evidence="1 6">
        <text>an S-substituted glutathione + H2O = an S-substituted L-cysteinylglycine + L-glutamate</text>
        <dbReference type="Rhea" id="RHEA:59468"/>
        <dbReference type="ChEBI" id="CHEBI:15377"/>
        <dbReference type="ChEBI" id="CHEBI:29985"/>
        <dbReference type="ChEBI" id="CHEBI:90779"/>
        <dbReference type="ChEBI" id="CHEBI:143103"/>
        <dbReference type="EC" id="3.4.19.13"/>
    </reaction>
</comment>
<dbReference type="Gene3D" id="3.60.20.40">
    <property type="match status" value="1"/>
</dbReference>